<feature type="non-terminal residue" evidence="1">
    <location>
        <position position="1"/>
    </location>
</feature>
<dbReference type="EMBL" id="KV454247">
    <property type="protein sequence ID" value="ODQ56627.1"/>
    <property type="molecule type" value="Genomic_DNA"/>
</dbReference>
<reference evidence="1 2" key="1">
    <citation type="journal article" date="2016" name="Proc. Natl. Acad. Sci. U.S.A.">
        <title>Comparative genomics of biotechnologically important yeasts.</title>
        <authorList>
            <person name="Riley R."/>
            <person name="Haridas S."/>
            <person name="Wolfe K.H."/>
            <person name="Lopes M.R."/>
            <person name="Hittinger C.T."/>
            <person name="Goeker M."/>
            <person name="Salamov A.A."/>
            <person name="Wisecaver J.H."/>
            <person name="Long T.M."/>
            <person name="Calvey C.H."/>
            <person name="Aerts A.L."/>
            <person name="Barry K.W."/>
            <person name="Choi C."/>
            <person name="Clum A."/>
            <person name="Coughlan A.Y."/>
            <person name="Deshpande S."/>
            <person name="Douglass A.P."/>
            <person name="Hanson S.J."/>
            <person name="Klenk H.-P."/>
            <person name="LaButti K.M."/>
            <person name="Lapidus A."/>
            <person name="Lindquist E.A."/>
            <person name="Lipzen A.M."/>
            <person name="Meier-Kolthoff J.P."/>
            <person name="Ohm R.A."/>
            <person name="Otillar R.P."/>
            <person name="Pangilinan J.L."/>
            <person name="Peng Y."/>
            <person name="Rokas A."/>
            <person name="Rosa C.A."/>
            <person name="Scheuner C."/>
            <person name="Sibirny A.A."/>
            <person name="Slot J.C."/>
            <person name="Stielow J.B."/>
            <person name="Sun H."/>
            <person name="Kurtzman C.P."/>
            <person name="Blackwell M."/>
            <person name="Grigoriev I.V."/>
            <person name="Jeffries T.W."/>
        </authorList>
    </citation>
    <scope>NUCLEOTIDE SEQUENCE [LARGE SCALE GENOMIC DNA]</scope>
    <source>
        <strain evidence="2">ATCC 58044 / CBS 1984 / NCYC 433 / NRRL Y-366-8</strain>
    </source>
</reference>
<keyword evidence="2" id="KW-1185">Reference proteome</keyword>
<dbReference type="GeneID" id="30198209"/>
<sequence length="93" mass="10767">RHKQRVLRKALTDRYSNKFEYALGELVMVKNVKKTKFDVFSNGPFLISKVLGKHTYEISTLSHRVLGTYDVNRIFPAYQVLGSPIRSYSDISK</sequence>
<dbReference type="OrthoDB" id="413122at2759"/>
<evidence type="ECO:0000313" key="1">
    <source>
        <dbReference type="EMBL" id="ODQ56627.1"/>
    </source>
</evidence>
<gene>
    <name evidence="1" type="ORF">WICANDRAFT_22758</name>
</gene>
<organism evidence="1 2">
    <name type="scientific">Wickerhamomyces anomalus (strain ATCC 58044 / CBS 1984 / NCYC 433 / NRRL Y-366-8)</name>
    <name type="common">Yeast</name>
    <name type="synonym">Hansenula anomala</name>
    <dbReference type="NCBI Taxonomy" id="683960"/>
    <lineage>
        <taxon>Eukaryota</taxon>
        <taxon>Fungi</taxon>
        <taxon>Dikarya</taxon>
        <taxon>Ascomycota</taxon>
        <taxon>Saccharomycotina</taxon>
        <taxon>Saccharomycetes</taxon>
        <taxon>Phaffomycetales</taxon>
        <taxon>Wickerhamomycetaceae</taxon>
        <taxon>Wickerhamomyces</taxon>
    </lineage>
</organism>
<accession>A0A1E3NVL9</accession>
<protein>
    <submittedName>
        <fullName evidence="1">Uncharacterized protein</fullName>
    </submittedName>
</protein>
<dbReference type="AlphaFoldDB" id="A0A1E3NVL9"/>
<feature type="non-terminal residue" evidence="1">
    <location>
        <position position="93"/>
    </location>
</feature>
<proteinExistence type="predicted"/>
<dbReference type="Proteomes" id="UP000094112">
    <property type="component" value="Unassembled WGS sequence"/>
</dbReference>
<dbReference type="RefSeq" id="XP_019035834.1">
    <property type="nucleotide sequence ID" value="XM_019180963.1"/>
</dbReference>
<evidence type="ECO:0000313" key="2">
    <source>
        <dbReference type="Proteomes" id="UP000094112"/>
    </source>
</evidence>
<name>A0A1E3NVL9_WICAA</name>